<feature type="domain" description="Glycosyl transferase family 1" evidence="3">
    <location>
        <begin position="176"/>
        <end position="338"/>
    </location>
</feature>
<feature type="domain" description="Glycosyltransferase subfamily 4-like N-terminal" evidence="4">
    <location>
        <begin position="12"/>
        <end position="166"/>
    </location>
</feature>
<evidence type="ECO:0000256" key="1">
    <source>
        <dbReference type="ARBA" id="ARBA00022676"/>
    </source>
</evidence>
<name>A0A2T0PQ45_9ACTN</name>
<dbReference type="InterPro" id="IPR050194">
    <property type="entry name" value="Glycosyltransferase_grp1"/>
</dbReference>
<dbReference type="Pfam" id="PF00534">
    <property type="entry name" value="Glycos_transf_1"/>
    <property type="match status" value="1"/>
</dbReference>
<dbReference type="Pfam" id="PF13579">
    <property type="entry name" value="Glyco_trans_4_4"/>
    <property type="match status" value="1"/>
</dbReference>
<dbReference type="GO" id="GO:1901137">
    <property type="term" value="P:carbohydrate derivative biosynthetic process"/>
    <property type="evidence" value="ECO:0007669"/>
    <property type="project" value="UniProtKB-ARBA"/>
</dbReference>
<dbReference type="AlphaFoldDB" id="A0A2T0PQ45"/>
<gene>
    <name evidence="5" type="ORF">CLV72_11524</name>
</gene>
<proteinExistence type="predicted"/>
<dbReference type="PANTHER" id="PTHR45947:SF3">
    <property type="entry name" value="SULFOQUINOVOSYL TRANSFERASE SQD2"/>
    <property type="match status" value="1"/>
</dbReference>
<dbReference type="InterPro" id="IPR001296">
    <property type="entry name" value="Glyco_trans_1"/>
</dbReference>
<dbReference type="SUPFAM" id="SSF53756">
    <property type="entry name" value="UDP-Glycosyltransferase/glycogen phosphorylase"/>
    <property type="match status" value="1"/>
</dbReference>
<dbReference type="RefSeq" id="WP_106253736.1">
    <property type="nucleotide sequence ID" value="NZ_PVZC01000015.1"/>
</dbReference>
<evidence type="ECO:0000313" key="5">
    <source>
        <dbReference type="EMBL" id="PRX90928.1"/>
    </source>
</evidence>
<sequence length="366" mass="37992">MRITLVLATSTGGVGNHVKSLTAGLSARGAEVTVIGPPSTEEIFGFTAAGGRFLPVQVSGRPRPGADLAAVARMRRLLEGAGEGGGIVHAHGLRAGALAALARPSCPLAVTLHNAPPLVSGPLSAVYPMLERIVARRADLVLANASDLVARMRARGARTVELALVPAPAMGPAERDRAEVRAELKVPDDVPLLVMVARLSHQKGLPVLLDASRVWAVQRPELRVVVAGDGPLEGELNARIRAEGLPVSLLGRRTDVPDLLGAADAFVLTSVWEGPALVVQEALRAGLPVVATRVGGIPDLVSDAAVLVPSGDAAALAEAVERVLAEPELAARLRERARIVSAALPTEADAVEQVLSLYRRLVPQAV</sequence>
<protein>
    <submittedName>
        <fullName evidence="5">Glycosyltransferase involved in cell wall biosynthesis</fullName>
    </submittedName>
</protein>
<organism evidence="5 6">
    <name type="scientific">Allonocardiopsis opalescens</name>
    <dbReference type="NCBI Taxonomy" id="1144618"/>
    <lineage>
        <taxon>Bacteria</taxon>
        <taxon>Bacillati</taxon>
        <taxon>Actinomycetota</taxon>
        <taxon>Actinomycetes</taxon>
        <taxon>Streptosporangiales</taxon>
        <taxon>Allonocardiopsis</taxon>
    </lineage>
</organism>
<reference evidence="5 6" key="1">
    <citation type="submission" date="2018-03" db="EMBL/GenBank/DDBJ databases">
        <title>Genomic Encyclopedia of Archaeal and Bacterial Type Strains, Phase II (KMG-II): from individual species to whole genera.</title>
        <authorList>
            <person name="Goeker M."/>
        </authorList>
    </citation>
    <scope>NUCLEOTIDE SEQUENCE [LARGE SCALE GENOMIC DNA]</scope>
    <source>
        <strain evidence="5 6">DSM 45601</strain>
    </source>
</reference>
<dbReference type="OrthoDB" id="3268555at2"/>
<keyword evidence="1" id="KW-0328">Glycosyltransferase</keyword>
<dbReference type="GO" id="GO:0016757">
    <property type="term" value="F:glycosyltransferase activity"/>
    <property type="evidence" value="ECO:0007669"/>
    <property type="project" value="UniProtKB-KW"/>
</dbReference>
<evidence type="ECO:0000313" key="6">
    <source>
        <dbReference type="Proteomes" id="UP000237846"/>
    </source>
</evidence>
<comment type="caution">
    <text evidence="5">The sequence shown here is derived from an EMBL/GenBank/DDBJ whole genome shotgun (WGS) entry which is preliminary data.</text>
</comment>
<accession>A0A2T0PQ45</accession>
<dbReference type="CDD" id="cd03801">
    <property type="entry name" value="GT4_PimA-like"/>
    <property type="match status" value="1"/>
</dbReference>
<keyword evidence="2 5" id="KW-0808">Transferase</keyword>
<keyword evidence="6" id="KW-1185">Reference proteome</keyword>
<dbReference type="EMBL" id="PVZC01000015">
    <property type="protein sequence ID" value="PRX90928.1"/>
    <property type="molecule type" value="Genomic_DNA"/>
</dbReference>
<dbReference type="Proteomes" id="UP000237846">
    <property type="component" value="Unassembled WGS sequence"/>
</dbReference>
<evidence type="ECO:0000256" key="2">
    <source>
        <dbReference type="ARBA" id="ARBA00022679"/>
    </source>
</evidence>
<evidence type="ECO:0000259" key="3">
    <source>
        <dbReference type="Pfam" id="PF00534"/>
    </source>
</evidence>
<dbReference type="InterPro" id="IPR028098">
    <property type="entry name" value="Glyco_trans_4-like_N"/>
</dbReference>
<evidence type="ECO:0000259" key="4">
    <source>
        <dbReference type="Pfam" id="PF13579"/>
    </source>
</evidence>
<dbReference type="Gene3D" id="3.40.50.2000">
    <property type="entry name" value="Glycogen Phosphorylase B"/>
    <property type="match status" value="2"/>
</dbReference>
<dbReference type="PANTHER" id="PTHR45947">
    <property type="entry name" value="SULFOQUINOVOSYL TRANSFERASE SQD2"/>
    <property type="match status" value="1"/>
</dbReference>